<keyword evidence="3" id="KW-1185">Reference proteome</keyword>
<dbReference type="PANTHER" id="PTHR40590:SF1">
    <property type="entry name" value="CYTOPLASMIC PROTEIN"/>
    <property type="match status" value="1"/>
</dbReference>
<feature type="chain" id="PRO_5037687591" evidence="1">
    <location>
        <begin position="29"/>
        <end position="326"/>
    </location>
</feature>
<dbReference type="AlphaFoldDB" id="A0A919D8V6"/>
<dbReference type="PANTHER" id="PTHR40590">
    <property type="entry name" value="CYTOPLASMIC PROTEIN-RELATED"/>
    <property type="match status" value="1"/>
</dbReference>
<dbReference type="EMBL" id="BNCF01000001">
    <property type="protein sequence ID" value="GHE25493.1"/>
    <property type="molecule type" value="Genomic_DNA"/>
</dbReference>
<dbReference type="RefSeq" id="WP_146474264.1">
    <property type="nucleotide sequence ID" value="NZ_BNCF01000001.1"/>
</dbReference>
<dbReference type="Pfam" id="PF01963">
    <property type="entry name" value="TraB_PrgY_gumN"/>
    <property type="match status" value="1"/>
</dbReference>
<evidence type="ECO:0000313" key="3">
    <source>
        <dbReference type="Proteomes" id="UP000636453"/>
    </source>
</evidence>
<feature type="signal peptide" evidence="1">
    <location>
        <begin position="1"/>
        <end position="28"/>
    </location>
</feature>
<keyword evidence="1" id="KW-0732">Signal</keyword>
<sequence>MKPMRMSAWSTMLAGLLGFVLALPAARAEPATQPSAAPRGDVLAATQPRPPRPLLWKVSDGDNDLYLLGSFHLLSKDDYPLADEVEAAFADAELVYFEISPEEMSRVNHANALPARSEQRLSDVLPPQVRDKLAVALLETGRRIEDVEALQPWAVNMAVLTGITDSMGLSASRGLDQHLMGRALTAGKRTGGLETAGDQRAALAGVSLAVQIQALDELLEHRELMARTIADLHAAWRDGDVERLDRLARRNMQQNNPESYELINVARNARWLPIIQSMLDGSRTDDALIVVGSLHLLGEDGLVHALQRRGYRVERVCADCAQVVAR</sequence>
<proteinExistence type="predicted"/>
<accession>A0A919D8V6</accession>
<comment type="caution">
    <text evidence="2">The sequence shown here is derived from an EMBL/GenBank/DDBJ whole genome shotgun (WGS) entry which is preliminary data.</text>
</comment>
<dbReference type="InterPro" id="IPR047111">
    <property type="entry name" value="YbaP-like"/>
</dbReference>
<organism evidence="2 3">
    <name type="scientific">Vulcaniibacterium thermophilum</name>
    <dbReference type="NCBI Taxonomy" id="1169913"/>
    <lineage>
        <taxon>Bacteria</taxon>
        <taxon>Pseudomonadati</taxon>
        <taxon>Pseudomonadota</taxon>
        <taxon>Gammaproteobacteria</taxon>
        <taxon>Lysobacterales</taxon>
        <taxon>Lysobacteraceae</taxon>
        <taxon>Vulcaniibacterium</taxon>
    </lineage>
</organism>
<evidence type="ECO:0000313" key="2">
    <source>
        <dbReference type="EMBL" id="GHE25493.1"/>
    </source>
</evidence>
<evidence type="ECO:0000256" key="1">
    <source>
        <dbReference type="SAM" id="SignalP"/>
    </source>
</evidence>
<dbReference type="InterPro" id="IPR002816">
    <property type="entry name" value="TraB/PrgY/GumN_fam"/>
</dbReference>
<protein>
    <submittedName>
        <fullName evidence="2">TraB/GumN family protein</fullName>
    </submittedName>
</protein>
<dbReference type="OrthoDB" id="357294at2"/>
<gene>
    <name evidence="2" type="ORF">GCM10007167_02520</name>
</gene>
<dbReference type="Proteomes" id="UP000636453">
    <property type="component" value="Unassembled WGS sequence"/>
</dbReference>
<name>A0A919D8V6_9GAMM</name>
<reference evidence="2" key="2">
    <citation type="submission" date="2020-09" db="EMBL/GenBank/DDBJ databases">
        <authorList>
            <person name="Sun Q."/>
            <person name="Kim S."/>
        </authorList>
    </citation>
    <scope>NUCLEOTIDE SEQUENCE</scope>
    <source>
        <strain evidence="2">KCTC 32020</strain>
    </source>
</reference>
<dbReference type="CDD" id="cd14789">
    <property type="entry name" value="Tiki"/>
    <property type="match status" value="1"/>
</dbReference>
<reference evidence="2" key="1">
    <citation type="journal article" date="2014" name="Int. J. Syst. Evol. Microbiol.">
        <title>Complete genome sequence of Corynebacterium casei LMG S-19264T (=DSM 44701T), isolated from a smear-ripened cheese.</title>
        <authorList>
            <consortium name="US DOE Joint Genome Institute (JGI-PGF)"/>
            <person name="Walter F."/>
            <person name="Albersmeier A."/>
            <person name="Kalinowski J."/>
            <person name="Ruckert C."/>
        </authorList>
    </citation>
    <scope>NUCLEOTIDE SEQUENCE</scope>
    <source>
        <strain evidence="2">KCTC 32020</strain>
    </source>
</reference>